<dbReference type="Pfam" id="PF00072">
    <property type="entry name" value="Response_reg"/>
    <property type="match status" value="1"/>
</dbReference>
<dbReference type="InterPro" id="IPR046947">
    <property type="entry name" value="LytR-like"/>
</dbReference>
<dbReference type="EMBL" id="MLJW01000015">
    <property type="protein sequence ID" value="OIR13200.1"/>
    <property type="molecule type" value="Genomic_DNA"/>
</dbReference>
<dbReference type="PROSITE" id="PS50930">
    <property type="entry name" value="HTH_LYTTR"/>
    <property type="match status" value="1"/>
</dbReference>
<dbReference type="GO" id="GO:0003677">
    <property type="term" value="F:DNA binding"/>
    <property type="evidence" value="ECO:0007669"/>
    <property type="project" value="InterPro"/>
</dbReference>
<dbReference type="PROSITE" id="PS50110">
    <property type="entry name" value="RESPONSE_REGULATORY"/>
    <property type="match status" value="1"/>
</dbReference>
<dbReference type="SUPFAM" id="SSF52172">
    <property type="entry name" value="CheY-like"/>
    <property type="match status" value="1"/>
</dbReference>
<dbReference type="InterPro" id="IPR001789">
    <property type="entry name" value="Sig_transdc_resp-reg_receiver"/>
</dbReference>
<accession>A0A1J5TAC3</accession>
<dbReference type="InterPro" id="IPR007492">
    <property type="entry name" value="LytTR_DNA-bd_dom"/>
</dbReference>
<dbReference type="InterPro" id="IPR011006">
    <property type="entry name" value="CheY-like_superfamily"/>
</dbReference>
<organism evidence="3">
    <name type="scientific">mine drainage metagenome</name>
    <dbReference type="NCBI Taxonomy" id="410659"/>
    <lineage>
        <taxon>unclassified sequences</taxon>
        <taxon>metagenomes</taxon>
        <taxon>ecological metagenomes</taxon>
    </lineage>
</organism>
<dbReference type="Gene3D" id="2.40.50.1020">
    <property type="entry name" value="LytTr DNA-binding domain"/>
    <property type="match status" value="1"/>
</dbReference>
<dbReference type="SMART" id="SM00850">
    <property type="entry name" value="LytTR"/>
    <property type="match status" value="1"/>
</dbReference>
<comment type="caution">
    <text evidence="3">The sequence shown here is derived from an EMBL/GenBank/DDBJ whole genome shotgun (WGS) entry which is preliminary data.</text>
</comment>
<feature type="domain" description="HTH LytTR-type" evidence="2">
    <location>
        <begin position="130"/>
        <end position="199"/>
    </location>
</feature>
<feature type="domain" description="Response regulatory" evidence="1">
    <location>
        <begin position="3"/>
        <end position="114"/>
    </location>
</feature>
<evidence type="ECO:0000259" key="2">
    <source>
        <dbReference type="PROSITE" id="PS50930"/>
    </source>
</evidence>
<dbReference type="PANTHER" id="PTHR37299">
    <property type="entry name" value="TRANSCRIPTIONAL REGULATOR-RELATED"/>
    <property type="match status" value="1"/>
</dbReference>
<dbReference type="PANTHER" id="PTHR37299:SF1">
    <property type="entry name" value="STAGE 0 SPORULATION PROTEIN A HOMOLOG"/>
    <property type="match status" value="1"/>
</dbReference>
<dbReference type="Pfam" id="PF04397">
    <property type="entry name" value="LytTR"/>
    <property type="match status" value="1"/>
</dbReference>
<evidence type="ECO:0000313" key="3">
    <source>
        <dbReference type="EMBL" id="OIR13200.1"/>
    </source>
</evidence>
<evidence type="ECO:0000259" key="1">
    <source>
        <dbReference type="PROSITE" id="PS50110"/>
    </source>
</evidence>
<protein>
    <submittedName>
        <fullName evidence="3">Transcriptional regulatory protein YpdB</fullName>
    </submittedName>
</protein>
<reference evidence="3" key="1">
    <citation type="submission" date="2016-10" db="EMBL/GenBank/DDBJ databases">
        <title>Sequence of Gallionella enrichment culture.</title>
        <authorList>
            <person name="Poehlein A."/>
            <person name="Muehling M."/>
            <person name="Daniel R."/>
        </authorList>
    </citation>
    <scope>NUCLEOTIDE SEQUENCE</scope>
</reference>
<name>A0A1J5TAC3_9ZZZZ</name>
<dbReference type="SMART" id="SM00448">
    <property type="entry name" value="REC"/>
    <property type="match status" value="1"/>
</dbReference>
<dbReference type="GO" id="GO:0000156">
    <property type="term" value="F:phosphorelay response regulator activity"/>
    <property type="evidence" value="ECO:0007669"/>
    <property type="project" value="InterPro"/>
</dbReference>
<sequence length="232" mass="26983">MMKCIAVDDEPLALQVITKYCEKISFLQLEKVFTNTDEAKEYLQHNAIDLIFLDIQMPDINGVQFYKNLTIKPQVIFTTAFKDYAVEGFNVDAIDYLLKPFEYDRFLKATYKAKEYLEFLSSQELQLNSLYVKVNYEMMKINLKDIELVEALDDYIKIYIKPTPVLTLMTLKSMLEKLPPKEFARIHRSYIVPLSKIEKFSKNKVTVAGKEVPIGSSYSDVYERLINLSGHI</sequence>
<proteinExistence type="predicted"/>
<dbReference type="Gene3D" id="3.40.50.2300">
    <property type="match status" value="1"/>
</dbReference>
<dbReference type="AlphaFoldDB" id="A0A1J5TAC3"/>
<gene>
    <name evidence="3" type="primary">ypdB_2</name>
    <name evidence="3" type="ORF">GALL_55850</name>
</gene>